<accession>A0A119CZL3</accession>
<dbReference type="EMBL" id="LRDC01000022">
    <property type="protein sequence ID" value="KVX01495.1"/>
    <property type="molecule type" value="Genomic_DNA"/>
</dbReference>
<comment type="caution">
    <text evidence="2">The sequence shown here is derived from an EMBL/GenBank/DDBJ whole genome shotgun (WGS) entry which is preliminary data.</text>
</comment>
<evidence type="ECO:0000256" key="1">
    <source>
        <dbReference type="SAM" id="MobiDB-lite"/>
    </source>
</evidence>
<protein>
    <recommendedName>
        <fullName evidence="4">CCGSCS motif protein</fullName>
    </recommendedName>
</protein>
<gene>
    <name evidence="2" type="ORF">AWJ07_17295</name>
</gene>
<dbReference type="Proteomes" id="UP000055702">
    <property type="component" value="Unassembled WGS sequence"/>
</dbReference>
<name>A0A119CZL3_SHEFR</name>
<evidence type="ECO:0000313" key="3">
    <source>
        <dbReference type="Proteomes" id="UP000055702"/>
    </source>
</evidence>
<reference evidence="2 3" key="1">
    <citation type="submission" date="2016-01" db="EMBL/GenBank/DDBJ databases">
        <title>Draft genome of the antarctic isolate Shewanella frigidimarina Ag06-30.</title>
        <authorList>
            <person name="Parmeciano Di Noto G."/>
            <person name="Vazquez S."/>
            <person name="Mac Cormack W."/>
            <person name="Iriarte A."/>
            <person name="Quiroga C."/>
        </authorList>
    </citation>
    <scope>NUCLEOTIDE SEQUENCE [LARGE SCALE GENOMIC DNA]</scope>
    <source>
        <strain evidence="2 3">Ag06-30</strain>
    </source>
</reference>
<sequence>MSFSISGIFKPAKQAESISNVTPTAQDTTATETKAVTENEVSQAENTAKKQANGGSCCGGCGGGNH</sequence>
<proteinExistence type="predicted"/>
<feature type="compositionally biased region" description="Low complexity" evidence="1">
    <location>
        <begin position="22"/>
        <end position="34"/>
    </location>
</feature>
<dbReference type="AlphaFoldDB" id="A0A119CZL3"/>
<evidence type="ECO:0000313" key="2">
    <source>
        <dbReference type="EMBL" id="KVX01495.1"/>
    </source>
</evidence>
<evidence type="ECO:0008006" key="4">
    <source>
        <dbReference type="Google" id="ProtNLM"/>
    </source>
</evidence>
<feature type="compositionally biased region" description="Polar residues" evidence="1">
    <location>
        <begin position="39"/>
        <end position="50"/>
    </location>
</feature>
<organism evidence="2">
    <name type="scientific">Shewanella frigidimarina</name>
    <dbReference type="NCBI Taxonomy" id="56812"/>
    <lineage>
        <taxon>Bacteria</taxon>
        <taxon>Pseudomonadati</taxon>
        <taxon>Pseudomonadota</taxon>
        <taxon>Gammaproteobacteria</taxon>
        <taxon>Alteromonadales</taxon>
        <taxon>Shewanellaceae</taxon>
        <taxon>Shewanella</taxon>
    </lineage>
</organism>
<dbReference type="RefSeq" id="WP_059746155.1">
    <property type="nucleotide sequence ID" value="NZ_LRDC01000022.1"/>
</dbReference>
<feature type="region of interest" description="Disordered" evidence="1">
    <location>
        <begin position="1"/>
        <end position="66"/>
    </location>
</feature>